<dbReference type="SUPFAM" id="SSF57667">
    <property type="entry name" value="beta-beta-alpha zinc fingers"/>
    <property type="match status" value="2"/>
</dbReference>
<dbReference type="InterPro" id="IPR036236">
    <property type="entry name" value="Znf_C2H2_sf"/>
</dbReference>
<dbReference type="AlphaFoldDB" id="A0ABD2NC70"/>
<feature type="domain" description="C2H2-type" evidence="9">
    <location>
        <begin position="19"/>
        <end position="46"/>
    </location>
</feature>
<dbReference type="Pfam" id="PF00096">
    <property type="entry name" value="zf-C2H2"/>
    <property type="match status" value="1"/>
</dbReference>
<keyword evidence="3" id="KW-0677">Repeat</keyword>
<dbReference type="InterPro" id="IPR050331">
    <property type="entry name" value="Zinc_finger"/>
</dbReference>
<keyword evidence="7" id="KW-0539">Nucleus</keyword>
<keyword evidence="4 8" id="KW-0863">Zinc-finger</keyword>
<dbReference type="GO" id="GO:0008270">
    <property type="term" value="F:zinc ion binding"/>
    <property type="evidence" value="ECO:0007669"/>
    <property type="project" value="UniProtKB-KW"/>
</dbReference>
<evidence type="ECO:0000256" key="6">
    <source>
        <dbReference type="ARBA" id="ARBA00023125"/>
    </source>
</evidence>
<dbReference type="Gene3D" id="3.30.160.60">
    <property type="entry name" value="Classic Zinc Finger"/>
    <property type="match status" value="2"/>
</dbReference>
<dbReference type="PANTHER" id="PTHR16515">
    <property type="entry name" value="PR DOMAIN ZINC FINGER PROTEIN"/>
    <property type="match status" value="1"/>
</dbReference>
<organism evidence="10 11">
    <name type="scientific">Cryptolaemus montrouzieri</name>
    <dbReference type="NCBI Taxonomy" id="559131"/>
    <lineage>
        <taxon>Eukaryota</taxon>
        <taxon>Metazoa</taxon>
        <taxon>Ecdysozoa</taxon>
        <taxon>Arthropoda</taxon>
        <taxon>Hexapoda</taxon>
        <taxon>Insecta</taxon>
        <taxon>Pterygota</taxon>
        <taxon>Neoptera</taxon>
        <taxon>Endopterygota</taxon>
        <taxon>Coleoptera</taxon>
        <taxon>Polyphaga</taxon>
        <taxon>Cucujiformia</taxon>
        <taxon>Coccinelloidea</taxon>
        <taxon>Coccinellidae</taxon>
        <taxon>Scymninae</taxon>
        <taxon>Scymnini</taxon>
        <taxon>Cryptolaemus</taxon>
    </lineage>
</organism>
<name>A0ABD2NC70_9CUCU</name>
<proteinExistence type="predicted"/>
<dbReference type="Pfam" id="PF13912">
    <property type="entry name" value="zf-C2H2_6"/>
    <property type="match status" value="1"/>
</dbReference>
<keyword evidence="11" id="KW-1185">Reference proteome</keyword>
<evidence type="ECO:0000256" key="5">
    <source>
        <dbReference type="ARBA" id="ARBA00022833"/>
    </source>
</evidence>
<comment type="caution">
    <text evidence="10">The sequence shown here is derived from an EMBL/GenBank/DDBJ whole genome shotgun (WGS) entry which is preliminary data.</text>
</comment>
<dbReference type="PROSITE" id="PS50157">
    <property type="entry name" value="ZINC_FINGER_C2H2_2"/>
    <property type="match status" value="2"/>
</dbReference>
<gene>
    <name evidence="10" type="ORF">HHI36_020883</name>
</gene>
<keyword evidence="5" id="KW-0862">Zinc</keyword>
<evidence type="ECO:0000313" key="11">
    <source>
        <dbReference type="Proteomes" id="UP001516400"/>
    </source>
</evidence>
<dbReference type="PANTHER" id="PTHR16515:SF49">
    <property type="entry name" value="GASTRULA ZINC FINGER PROTEIN XLCGF49.1-LIKE-RELATED"/>
    <property type="match status" value="1"/>
</dbReference>
<evidence type="ECO:0000259" key="9">
    <source>
        <dbReference type="PROSITE" id="PS50157"/>
    </source>
</evidence>
<dbReference type="PROSITE" id="PS00028">
    <property type="entry name" value="ZINC_FINGER_C2H2_1"/>
    <property type="match status" value="2"/>
</dbReference>
<evidence type="ECO:0000256" key="7">
    <source>
        <dbReference type="ARBA" id="ARBA00023242"/>
    </source>
</evidence>
<feature type="domain" description="C2H2-type" evidence="9">
    <location>
        <begin position="74"/>
        <end position="101"/>
    </location>
</feature>
<keyword evidence="6" id="KW-0238">DNA-binding</keyword>
<accession>A0ABD2NC70</accession>
<evidence type="ECO:0000313" key="10">
    <source>
        <dbReference type="EMBL" id="KAL3276164.1"/>
    </source>
</evidence>
<dbReference type="InterPro" id="IPR013087">
    <property type="entry name" value="Znf_C2H2_type"/>
</dbReference>
<evidence type="ECO:0000256" key="2">
    <source>
        <dbReference type="ARBA" id="ARBA00022723"/>
    </source>
</evidence>
<reference evidence="10 11" key="1">
    <citation type="journal article" date="2021" name="BMC Biol.">
        <title>Horizontally acquired antibacterial genes associated with adaptive radiation of ladybird beetles.</title>
        <authorList>
            <person name="Li H.S."/>
            <person name="Tang X.F."/>
            <person name="Huang Y.H."/>
            <person name="Xu Z.Y."/>
            <person name="Chen M.L."/>
            <person name="Du X.Y."/>
            <person name="Qiu B.Y."/>
            <person name="Chen P.T."/>
            <person name="Zhang W."/>
            <person name="Slipinski A."/>
            <person name="Escalona H.E."/>
            <person name="Waterhouse R.M."/>
            <person name="Zwick A."/>
            <person name="Pang H."/>
        </authorList>
    </citation>
    <scope>NUCLEOTIDE SEQUENCE [LARGE SCALE GENOMIC DNA]</scope>
    <source>
        <strain evidence="10">SYSU2018</strain>
    </source>
</reference>
<comment type="subcellular location">
    <subcellularLocation>
        <location evidence="1">Nucleus</location>
    </subcellularLocation>
</comment>
<dbReference type="EMBL" id="JABFTP020000083">
    <property type="protein sequence ID" value="KAL3276164.1"/>
    <property type="molecule type" value="Genomic_DNA"/>
</dbReference>
<evidence type="ECO:0000256" key="1">
    <source>
        <dbReference type="ARBA" id="ARBA00004123"/>
    </source>
</evidence>
<sequence length="101" mass="12075">MRKEYLETHTNNHNNIKNFVCSICSKRFSSQKNLDSHFKYHDGSIKREICNICGKSLTTSMNEHLRIHTNLREFECNHCELKFNTKDTLRKHKKIKHKEPS</sequence>
<evidence type="ECO:0000256" key="8">
    <source>
        <dbReference type="PROSITE-ProRule" id="PRU00042"/>
    </source>
</evidence>
<keyword evidence="2" id="KW-0479">Metal-binding</keyword>
<dbReference type="SMART" id="SM00355">
    <property type="entry name" value="ZnF_C2H2"/>
    <property type="match status" value="3"/>
</dbReference>
<protein>
    <recommendedName>
        <fullName evidence="9">C2H2-type domain-containing protein</fullName>
    </recommendedName>
</protein>
<dbReference type="Proteomes" id="UP001516400">
    <property type="component" value="Unassembled WGS sequence"/>
</dbReference>
<dbReference type="GO" id="GO:0005634">
    <property type="term" value="C:nucleus"/>
    <property type="evidence" value="ECO:0007669"/>
    <property type="project" value="UniProtKB-SubCell"/>
</dbReference>
<dbReference type="GO" id="GO:0003677">
    <property type="term" value="F:DNA binding"/>
    <property type="evidence" value="ECO:0007669"/>
    <property type="project" value="UniProtKB-KW"/>
</dbReference>
<evidence type="ECO:0000256" key="3">
    <source>
        <dbReference type="ARBA" id="ARBA00022737"/>
    </source>
</evidence>
<evidence type="ECO:0000256" key="4">
    <source>
        <dbReference type="ARBA" id="ARBA00022771"/>
    </source>
</evidence>